<dbReference type="EMBL" id="JAZHOF010000003">
    <property type="protein sequence ID" value="MEJ8571446.1"/>
    <property type="molecule type" value="Genomic_DNA"/>
</dbReference>
<dbReference type="Pfam" id="PF06568">
    <property type="entry name" value="YjiS-like"/>
    <property type="match status" value="1"/>
</dbReference>
<dbReference type="Proteomes" id="UP001378188">
    <property type="component" value="Unassembled WGS sequence"/>
</dbReference>
<proteinExistence type="predicted"/>
<dbReference type="RefSeq" id="WP_340329147.1">
    <property type="nucleotide sequence ID" value="NZ_JAZHOF010000003.1"/>
</dbReference>
<comment type="caution">
    <text evidence="2">The sequence shown here is derived from an EMBL/GenBank/DDBJ whole genome shotgun (WGS) entry which is preliminary data.</text>
</comment>
<dbReference type="AlphaFoldDB" id="A0AAW9RVA3"/>
<organism evidence="2 3">
    <name type="scientific">Microbaculum marinum</name>
    <dbReference type="NCBI Taxonomy" id="1764581"/>
    <lineage>
        <taxon>Bacteria</taxon>
        <taxon>Pseudomonadati</taxon>
        <taxon>Pseudomonadota</taxon>
        <taxon>Alphaproteobacteria</taxon>
        <taxon>Hyphomicrobiales</taxon>
        <taxon>Tepidamorphaceae</taxon>
        <taxon>Microbaculum</taxon>
    </lineage>
</organism>
<protein>
    <submittedName>
        <fullName evidence="2">DUF1127 domain-containing protein</fullName>
    </submittedName>
</protein>
<evidence type="ECO:0000259" key="1">
    <source>
        <dbReference type="Pfam" id="PF06568"/>
    </source>
</evidence>
<evidence type="ECO:0000313" key="3">
    <source>
        <dbReference type="Proteomes" id="UP001378188"/>
    </source>
</evidence>
<dbReference type="InterPro" id="IPR009506">
    <property type="entry name" value="YjiS-like"/>
</dbReference>
<name>A0AAW9RVA3_9HYPH</name>
<feature type="domain" description="YjiS-like" evidence="1">
    <location>
        <begin position="29"/>
        <end position="61"/>
    </location>
</feature>
<evidence type="ECO:0000313" key="2">
    <source>
        <dbReference type="EMBL" id="MEJ8571446.1"/>
    </source>
</evidence>
<keyword evidence="3" id="KW-1185">Reference proteome</keyword>
<accession>A0AAW9RVA3</accession>
<gene>
    <name evidence="2" type="ORF">V3328_08180</name>
</gene>
<sequence>MTTVPHFAPAGARIRQRRMSLVDRLARGWDVVCRWRRMRRAIAELSELDDRLLDDVGLSRSTLYARARERHGFSPSRW</sequence>
<reference evidence="2 3" key="1">
    <citation type="submission" date="2024-02" db="EMBL/GenBank/DDBJ databases">
        <title>Genome analysis and characterization of Microbaculum marinisediminis sp. nov., isolated from marine sediment.</title>
        <authorList>
            <person name="Du Z.-J."/>
            <person name="Ye Y.-Q."/>
            <person name="Zhang Z.-R."/>
            <person name="Yuan S.-M."/>
            <person name="Zhang X.-Y."/>
        </authorList>
    </citation>
    <scope>NUCLEOTIDE SEQUENCE [LARGE SCALE GENOMIC DNA]</scope>
    <source>
        <strain evidence="2 3">SDUM1044001</strain>
    </source>
</reference>